<evidence type="ECO:0000256" key="12">
    <source>
        <dbReference type="RuleBase" id="RU003784"/>
    </source>
</evidence>
<comment type="function">
    <text evidence="2 10 12">Catalyzes the transfer of a dimethylallyl group onto the adenine at position 37 in tRNAs that read codons beginning with uridine, leading to the formation of N6-(dimethylallyl)adenosine (i(6)A).</text>
</comment>
<dbReference type="Gene3D" id="1.10.20.140">
    <property type="match status" value="1"/>
</dbReference>
<feature type="region of interest" description="Interaction with substrate tRNA" evidence="10">
    <location>
        <begin position="170"/>
        <end position="174"/>
    </location>
</feature>
<dbReference type="GO" id="GO:0005524">
    <property type="term" value="F:ATP binding"/>
    <property type="evidence" value="ECO:0007669"/>
    <property type="project" value="UniProtKB-UniRule"/>
</dbReference>
<feature type="site" description="Interaction with substrate tRNA" evidence="10">
    <location>
        <position position="136"/>
    </location>
</feature>
<dbReference type="InterPro" id="IPR027417">
    <property type="entry name" value="P-loop_NTPase"/>
</dbReference>
<evidence type="ECO:0000256" key="2">
    <source>
        <dbReference type="ARBA" id="ARBA00003213"/>
    </source>
</evidence>
<evidence type="ECO:0000256" key="13">
    <source>
        <dbReference type="RuleBase" id="RU003785"/>
    </source>
</evidence>
<dbReference type="Proteomes" id="UP000598467">
    <property type="component" value="Unassembled WGS sequence"/>
</dbReference>
<reference evidence="14" key="1">
    <citation type="submission" date="2020-05" db="EMBL/GenBank/DDBJ databases">
        <title>Identification of trans-AT polyketide cluster in two marine bacteria, producers of a novel glutaramide-containing polyketide sesbanimide D and analogs.</title>
        <authorList>
            <person name="Kacar D."/>
            <person name="Rodriguez P."/>
            <person name="Canedo L."/>
            <person name="Gonzalez E."/>
            <person name="Galan B."/>
            <person name="De La Calle F."/>
            <person name="Garcia J.L."/>
        </authorList>
    </citation>
    <scope>NUCLEOTIDE SEQUENCE</scope>
    <source>
        <strain evidence="14">PHM038</strain>
    </source>
</reference>
<comment type="catalytic activity">
    <reaction evidence="9 10 11">
        <text>adenosine(37) in tRNA + dimethylallyl diphosphate = N(6)-dimethylallyladenosine(37) in tRNA + diphosphate</text>
        <dbReference type="Rhea" id="RHEA:26482"/>
        <dbReference type="Rhea" id="RHEA-COMP:10162"/>
        <dbReference type="Rhea" id="RHEA-COMP:10375"/>
        <dbReference type="ChEBI" id="CHEBI:33019"/>
        <dbReference type="ChEBI" id="CHEBI:57623"/>
        <dbReference type="ChEBI" id="CHEBI:74411"/>
        <dbReference type="ChEBI" id="CHEBI:74415"/>
        <dbReference type="EC" id="2.5.1.75"/>
    </reaction>
</comment>
<evidence type="ECO:0000256" key="10">
    <source>
        <dbReference type="HAMAP-Rule" id="MF_00185"/>
    </source>
</evidence>
<accession>A0A926NV29</accession>
<dbReference type="NCBIfam" id="TIGR00174">
    <property type="entry name" value="miaA"/>
    <property type="match status" value="1"/>
</dbReference>
<dbReference type="EC" id="2.5.1.75" evidence="10"/>
<dbReference type="InterPro" id="IPR018022">
    <property type="entry name" value="IPT"/>
</dbReference>
<evidence type="ECO:0000256" key="1">
    <source>
        <dbReference type="ARBA" id="ARBA00001946"/>
    </source>
</evidence>
<evidence type="ECO:0000256" key="7">
    <source>
        <dbReference type="ARBA" id="ARBA00022840"/>
    </source>
</evidence>
<evidence type="ECO:0000313" key="14">
    <source>
        <dbReference type="EMBL" id="MBD1547947.1"/>
    </source>
</evidence>
<dbReference type="PANTHER" id="PTHR11088:SF60">
    <property type="entry name" value="TRNA DIMETHYLALLYLTRANSFERASE"/>
    <property type="match status" value="1"/>
</dbReference>
<keyword evidence="5 10" id="KW-0819">tRNA processing</keyword>
<feature type="site" description="Interaction with substrate tRNA" evidence="10">
    <location>
        <position position="114"/>
    </location>
</feature>
<evidence type="ECO:0000256" key="11">
    <source>
        <dbReference type="RuleBase" id="RU003783"/>
    </source>
</evidence>
<keyword evidence="4 10" id="KW-0808">Transferase</keyword>
<evidence type="ECO:0000256" key="5">
    <source>
        <dbReference type="ARBA" id="ARBA00022694"/>
    </source>
</evidence>
<evidence type="ECO:0000313" key="15">
    <source>
        <dbReference type="Proteomes" id="UP000598467"/>
    </source>
</evidence>
<dbReference type="InterPro" id="IPR039657">
    <property type="entry name" value="Dimethylallyltransferase"/>
</dbReference>
<evidence type="ECO:0000256" key="9">
    <source>
        <dbReference type="ARBA" id="ARBA00049563"/>
    </source>
</evidence>
<comment type="subunit">
    <text evidence="10">Monomer.</text>
</comment>
<comment type="cofactor">
    <cofactor evidence="1 10">
        <name>Mg(2+)</name>
        <dbReference type="ChEBI" id="CHEBI:18420"/>
    </cofactor>
</comment>
<dbReference type="GO" id="GO:0052381">
    <property type="term" value="F:tRNA dimethylallyltransferase activity"/>
    <property type="evidence" value="ECO:0007669"/>
    <property type="project" value="UniProtKB-UniRule"/>
</dbReference>
<keyword evidence="8 10" id="KW-0460">Magnesium</keyword>
<evidence type="ECO:0000256" key="6">
    <source>
        <dbReference type="ARBA" id="ARBA00022741"/>
    </source>
</evidence>
<comment type="caution">
    <text evidence="14">The sequence shown here is derived from an EMBL/GenBank/DDBJ whole genome shotgun (WGS) entry which is preliminary data.</text>
</comment>
<organism evidence="14 15">
    <name type="scientific">Roseibium aggregatum</name>
    <dbReference type="NCBI Taxonomy" id="187304"/>
    <lineage>
        <taxon>Bacteria</taxon>
        <taxon>Pseudomonadati</taxon>
        <taxon>Pseudomonadota</taxon>
        <taxon>Alphaproteobacteria</taxon>
        <taxon>Hyphomicrobiales</taxon>
        <taxon>Stappiaceae</taxon>
        <taxon>Roseibium</taxon>
    </lineage>
</organism>
<name>A0A926NV29_9HYPH</name>
<gene>
    <name evidence="10 14" type="primary">miaA</name>
    <name evidence="14" type="ORF">HK439_16890</name>
</gene>
<evidence type="ECO:0000256" key="8">
    <source>
        <dbReference type="ARBA" id="ARBA00022842"/>
    </source>
</evidence>
<dbReference type="EMBL" id="JABFCZ010000018">
    <property type="protein sequence ID" value="MBD1547947.1"/>
    <property type="molecule type" value="Genomic_DNA"/>
</dbReference>
<evidence type="ECO:0000256" key="3">
    <source>
        <dbReference type="ARBA" id="ARBA00005842"/>
    </source>
</evidence>
<feature type="binding site" evidence="10">
    <location>
        <begin position="23"/>
        <end position="30"/>
    </location>
    <ligand>
        <name>ATP</name>
        <dbReference type="ChEBI" id="CHEBI:30616"/>
    </ligand>
</feature>
<dbReference type="HAMAP" id="MF_00185">
    <property type="entry name" value="IPP_trans"/>
    <property type="match status" value="1"/>
</dbReference>
<comment type="similarity">
    <text evidence="3 10 13">Belongs to the IPP transferase family.</text>
</comment>
<proteinExistence type="inferred from homology"/>
<feature type="region of interest" description="Interaction with substrate tRNA" evidence="10">
    <location>
        <begin position="48"/>
        <end position="51"/>
    </location>
</feature>
<feature type="binding site" evidence="10">
    <location>
        <begin position="25"/>
        <end position="30"/>
    </location>
    <ligand>
        <name>substrate</name>
    </ligand>
</feature>
<keyword evidence="6 10" id="KW-0547">Nucleotide-binding</keyword>
<dbReference type="SUPFAM" id="SSF52540">
    <property type="entry name" value="P-loop containing nucleoside triphosphate hydrolases"/>
    <property type="match status" value="1"/>
</dbReference>
<dbReference type="AlphaFoldDB" id="A0A926NV29"/>
<protein>
    <recommendedName>
        <fullName evidence="10">tRNA dimethylallyltransferase</fullName>
        <ecNumber evidence="10">2.5.1.75</ecNumber>
    </recommendedName>
    <alternativeName>
        <fullName evidence="10">Dimethylallyl diphosphate:tRNA dimethylallyltransferase</fullName>
        <shortName evidence="10">DMAPP:tRNA dimethylallyltransferase</shortName>
        <shortName evidence="10">DMATase</shortName>
    </alternativeName>
    <alternativeName>
        <fullName evidence="10">Isopentenyl-diphosphate:tRNA isopentenyltransferase</fullName>
        <shortName evidence="10">IPP transferase</shortName>
        <shortName evidence="10">IPPT</shortName>
        <shortName evidence="10">IPTase</shortName>
    </alternativeName>
</protein>
<dbReference type="RefSeq" id="WP_190292702.1">
    <property type="nucleotide sequence ID" value="NZ_JABFCZ010000018.1"/>
</dbReference>
<dbReference type="Pfam" id="PF01715">
    <property type="entry name" value="IPPT"/>
    <property type="match status" value="1"/>
</dbReference>
<dbReference type="GO" id="GO:0006400">
    <property type="term" value="P:tRNA modification"/>
    <property type="evidence" value="ECO:0007669"/>
    <property type="project" value="TreeGrafter"/>
</dbReference>
<dbReference type="PANTHER" id="PTHR11088">
    <property type="entry name" value="TRNA DIMETHYLALLYLTRANSFERASE"/>
    <property type="match status" value="1"/>
</dbReference>
<keyword evidence="7 10" id="KW-0067">ATP-binding</keyword>
<comment type="caution">
    <text evidence="10">Lacks conserved residue(s) required for the propagation of feature annotation.</text>
</comment>
<dbReference type="Gene3D" id="3.40.50.300">
    <property type="entry name" value="P-loop containing nucleotide triphosphate hydrolases"/>
    <property type="match status" value="1"/>
</dbReference>
<sequence length="321" mass="35468">MSATLDGRQDRRQSGYDAVLIAGPTASGKSALALALAEALDGVIVNADSMQLYRELSIVTARPPAEDLARAPHRLYGVLPAADAFSTGDWLRLVERELKEIRASGKLPVFVGGTGLYFKALTEGFAELPDIDPQVRTRCRSLADEGGIDAVRQALQEKDPKAAADLKDLQRLTRALEVVLSTGRTLADWQREAHGESLLFPDGCLRLVLAPPRAWLHERIARRAKLMLESGGLDEVRALLQLDLPKSLPAMRAIGVKEIAALLAGEIDGQEAERLLTVATRRYAKRQETWFRNQMADWERLDPSAERAEEMAQRIAERFVR</sequence>
<evidence type="ECO:0000256" key="4">
    <source>
        <dbReference type="ARBA" id="ARBA00022679"/>
    </source>
</evidence>